<evidence type="ECO:0000256" key="2">
    <source>
        <dbReference type="SAM" id="SignalP"/>
    </source>
</evidence>
<proteinExistence type="predicted"/>
<reference evidence="5" key="1">
    <citation type="submission" date="2016-06" db="UniProtKB">
        <authorList>
            <consortium name="WormBaseParasite"/>
        </authorList>
    </citation>
    <scope>IDENTIFICATION</scope>
</reference>
<dbReference type="EMBL" id="UYWY01019662">
    <property type="protein sequence ID" value="VDM38658.1"/>
    <property type="molecule type" value="Genomic_DNA"/>
</dbReference>
<name>A0A183UFR7_TOXCA</name>
<keyword evidence="2" id="KW-0732">Signal</keyword>
<feature type="transmembrane region" description="Helical" evidence="1">
    <location>
        <begin position="195"/>
        <end position="215"/>
    </location>
</feature>
<organism evidence="4 5">
    <name type="scientific">Toxocara canis</name>
    <name type="common">Canine roundworm</name>
    <dbReference type="NCBI Taxonomy" id="6265"/>
    <lineage>
        <taxon>Eukaryota</taxon>
        <taxon>Metazoa</taxon>
        <taxon>Ecdysozoa</taxon>
        <taxon>Nematoda</taxon>
        <taxon>Chromadorea</taxon>
        <taxon>Rhabditida</taxon>
        <taxon>Spirurina</taxon>
        <taxon>Ascaridomorpha</taxon>
        <taxon>Ascaridoidea</taxon>
        <taxon>Toxocaridae</taxon>
        <taxon>Toxocara</taxon>
    </lineage>
</organism>
<keyword evidence="1" id="KW-1133">Transmembrane helix</keyword>
<keyword evidence="1" id="KW-0472">Membrane</keyword>
<dbReference type="AlphaFoldDB" id="A0A183UFR7"/>
<reference evidence="3 4" key="2">
    <citation type="submission" date="2018-11" db="EMBL/GenBank/DDBJ databases">
        <authorList>
            <consortium name="Pathogen Informatics"/>
        </authorList>
    </citation>
    <scope>NUCLEOTIDE SEQUENCE [LARGE SCALE GENOMIC DNA]</scope>
</reference>
<feature type="transmembrane region" description="Helical" evidence="1">
    <location>
        <begin position="265"/>
        <end position="284"/>
    </location>
</feature>
<evidence type="ECO:0000313" key="5">
    <source>
        <dbReference type="WBParaSite" id="TCNE_0000733701-mRNA-1"/>
    </source>
</evidence>
<gene>
    <name evidence="3" type="ORF">TCNE_LOCUS7337</name>
</gene>
<evidence type="ECO:0000256" key="1">
    <source>
        <dbReference type="SAM" id="Phobius"/>
    </source>
</evidence>
<dbReference type="Proteomes" id="UP000050794">
    <property type="component" value="Unassembled WGS sequence"/>
</dbReference>
<feature type="transmembrane region" description="Helical" evidence="1">
    <location>
        <begin position="227"/>
        <end position="245"/>
    </location>
</feature>
<dbReference type="WBParaSite" id="TCNE_0000733701-mRNA-1">
    <property type="protein sequence ID" value="TCNE_0000733701-mRNA-1"/>
    <property type="gene ID" value="TCNE_0000733701"/>
</dbReference>
<protein>
    <submittedName>
        <fullName evidence="5">Transmembrane protein</fullName>
    </submittedName>
</protein>
<feature type="signal peptide" evidence="2">
    <location>
        <begin position="1"/>
        <end position="19"/>
    </location>
</feature>
<keyword evidence="1" id="KW-0812">Transmembrane</keyword>
<feature type="transmembrane region" description="Helical" evidence="1">
    <location>
        <begin position="291"/>
        <end position="313"/>
    </location>
</feature>
<evidence type="ECO:0000313" key="3">
    <source>
        <dbReference type="EMBL" id="VDM38658.1"/>
    </source>
</evidence>
<keyword evidence="4" id="KW-1185">Reference proteome</keyword>
<evidence type="ECO:0000313" key="4">
    <source>
        <dbReference type="Proteomes" id="UP000050794"/>
    </source>
</evidence>
<sequence>MILLLMVLVTPLFASAAGAQLICADHPSLKQKRLCFDLDGGRFVDPQVGRSAVYDVESALKQREISLGGHRRKESVFCPAVEACSCPWKAGFGLWESCRDRISSLCNGEFICINFFYCSDRVTDIEDCVFYGSVDHNRVEHDNGKEETETKEKEELVSDILTGNIIPRKKTNKAKESVKPWESLRKNQRVRVVDWRVFDTIIFIQIALGLVHIIAGISAGAVGQLSVWPFFLTALLLFITVVPTVHEMIAEDERGELPANFNAMVQLDIVCGTCCLFFVALNLLDFACGNLVWSAYFVLSVVFWQSDIAAIVVEHGSKQKDEPSVSYTEKLASFLEKELAKRRERRKRRIDRLAKQM</sequence>
<accession>A0A183UFR7</accession>
<feature type="chain" id="PRO_5044553158" evidence="2">
    <location>
        <begin position="20"/>
        <end position="357"/>
    </location>
</feature>